<keyword evidence="10" id="KW-1185">Reference proteome</keyword>
<dbReference type="PROSITE" id="PS51160">
    <property type="entry name" value="ACYLPHOSPHATASE_3"/>
    <property type="match status" value="1"/>
</dbReference>
<evidence type="ECO:0000256" key="4">
    <source>
        <dbReference type="ARBA" id="ARBA00047645"/>
    </source>
</evidence>
<dbReference type="EC" id="3.6.1.7" evidence="2 5"/>
<feature type="domain" description="Acylphosphatase-like" evidence="8">
    <location>
        <begin position="37"/>
        <end position="127"/>
    </location>
</feature>
<dbReference type="InterPro" id="IPR017968">
    <property type="entry name" value="Acylphosphatase_CS"/>
</dbReference>
<accession>A0A1D2MQZ3</accession>
<dbReference type="PANTHER" id="PTHR10029:SF3">
    <property type="entry name" value="ACYLPHOSPHATASE-RELATED"/>
    <property type="match status" value="1"/>
</dbReference>
<dbReference type="EMBL" id="LJIJ01000688">
    <property type="protein sequence ID" value="ODM95298.1"/>
    <property type="molecule type" value="Genomic_DNA"/>
</dbReference>
<dbReference type="Pfam" id="PF00708">
    <property type="entry name" value="Acylphosphatase"/>
    <property type="match status" value="1"/>
</dbReference>
<feature type="region of interest" description="Disordered" evidence="7">
    <location>
        <begin position="1"/>
        <end position="32"/>
    </location>
</feature>
<gene>
    <name evidence="9" type="ORF">Ocin01_11382</name>
</gene>
<proteinExistence type="inferred from homology"/>
<evidence type="ECO:0000256" key="2">
    <source>
        <dbReference type="ARBA" id="ARBA00012150"/>
    </source>
</evidence>
<dbReference type="Gene3D" id="3.30.70.100">
    <property type="match status" value="1"/>
</dbReference>
<evidence type="ECO:0000313" key="9">
    <source>
        <dbReference type="EMBL" id="ODM95298.1"/>
    </source>
</evidence>
<dbReference type="AlphaFoldDB" id="A0A1D2MQZ3"/>
<comment type="similarity">
    <text evidence="1 6">Belongs to the acylphosphatase family.</text>
</comment>
<evidence type="ECO:0000256" key="5">
    <source>
        <dbReference type="PROSITE-ProRule" id="PRU00520"/>
    </source>
</evidence>
<sequence>MSAPLRKAATTSKPAASSTIKKVPSRAASSNDSSILKVNFEIRGKVQGVHFRKYTQMKATSLGLRGWCQNTEFNTVIGCMEGPRLKIEQMKQWLRSTGSPKSIISSADFKDTNPEKYTLATGFIIVK</sequence>
<protein>
    <recommendedName>
        <fullName evidence="2 5">acylphosphatase</fullName>
        <ecNumber evidence="2 5">3.6.1.7</ecNumber>
    </recommendedName>
</protein>
<dbReference type="SUPFAM" id="SSF54975">
    <property type="entry name" value="Acylphosphatase/BLUF domain-like"/>
    <property type="match status" value="1"/>
</dbReference>
<dbReference type="Proteomes" id="UP000094527">
    <property type="component" value="Unassembled WGS sequence"/>
</dbReference>
<evidence type="ECO:0000256" key="1">
    <source>
        <dbReference type="ARBA" id="ARBA00005614"/>
    </source>
</evidence>
<feature type="compositionally biased region" description="Low complexity" evidence="7">
    <location>
        <begin position="7"/>
        <end position="22"/>
    </location>
</feature>
<evidence type="ECO:0000259" key="8">
    <source>
        <dbReference type="PROSITE" id="PS51160"/>
    </source>
</evidence>
<keyword evidence="3 5" id="KW-0378">Hydrolase</keyword>
<dbReference type="PROSITE" id="PS00150">
    <property type="entry name" value="ACYLPHOSPHATASE_1"/>
    <property type="match status" value="1"/>
</dbReference>
<comment type="catalytic activity">
    <reaction evidence="4 5">
        <text>an acyl phosphate + H2O = a carboxylate + phosphate + H(+)</text>
        <dbReference type="Rhea" id="RHEA:14965"/>
        <dbReference type="ChEBI" id="CHEBI:15377"/>
        <dbReference type="ChEBI" id="CHEBI:15378"/>
        <dbReference type="ChEBI" id="CHEBI:29067"/>
        <dbReference type="ChEBI" id="CHEBI:43474"/>
        <dbReference type="ChEBI" id="CHEBI:59918"/>
        <dbReference type="EC" id="3.6.1.7"/>
    </reaction>
</comment>
<evidence type="ECO:0000256" key="3">
    <source>
        <dbReference type="ARBA" id="ARBA00022801"/>
    </source>
</evidence>
<name>A0A1D2MQZ3_ORCCI</name>
<dbReference type="STRING" id="48709.A0A1D2MQZ3"/>
<dbReference type="InterPro" id="IPR001792">
    <property type="entry name" value="Acylphosphatase-like_dom"/>
</dbReference>
<organism evidence="9 10">
    <name type="scientific">Orchesella cincta</name>
    <name type="common">Springtail</name>
    <name type="synonym">Podura cincta</name>
    <dbReference type="NCBI Taxonomy" id="48709"/>
    <lineage>
        <taxon>Eukaryota</taxon>
        <taxon>Metazoa</taxon>
        <taxon>Ecdysozoa</taxon>
        <taxon>Arthropoda</taxon>
        <taxon>Hexapoda</taxon>
        <taxon>Collembola</taxon>
        <taxon>Entomobryomorpha</taxon>
        <taxon>Entomobryoidea</taxon>
        <taxon>Orchesellidae</taxon>
        <taxon>Orchesellinae</taxon>
        <taxon>Orchesella</taxon>
    </lineage>
</organism>
<feature type="active site" evidence="5">
    <location>
        <position position="70"/>
    </location>
</feature>
<evidence type="ECO:0000313" key="10">
    <source>
        <dbReference type="Proteomes" id="UP000094527"/>
    </source>
</evidence>
<reference evidence="9 10" key="1">
    <citation type="journal article" date="2016" name="Genome Biol. Evol.">
        <title>Gene Family Evolution Reflects Adaptation to Soil Environmental Stressors in the Genome of the Collembolan Orchesella cincta.</title>
        <authorList>
            <person name="Faddeeva-Vakhrusheva A."/>
            <person name="Derks M.F."/>
            <person name="Anvar S.Y."/>
            <person name="Agamennone V."/>
            <person name="Suring W."/>
            <person name="Smit S."/>
            <person name="van Straalen N.M."/>
            <person name="Roelofs D."/>
        </authorList>
    </citation>
    <scope>NUCLEOTIDE SEQUENCE [LARGE SCALE GENOMIC DNA]</scope>
    <source>
        <tissue evidence="9">Mixed pool</tissue>
    </source>
</reference>
<dbReference type="InterPro" id="IPR036046">
    <property type="entry name" value="Acylphosphatase-like_dom_sf"/>
</dbReference>
<comment type="caution">
    <text evidence="9">The sequence shown here is derived from an EMBL/GenBank/DDBJ whole genome shotgun (WGS) entry which is preliminary data.</text>
</comment>
<dbReference type="OMA" id="NQVRGWV"/>
<dbReference type="InterPro" id="IPR020456">
    <property type="entry name" value="Acylphosphatase"/>
</dbReference>
<dbReference type="PRINTS" id="PR00112">
    <property type="entry name" value="ACYLPHPHTASE"/>
</dbReference>
<dbReference type="PANTHER" id="PTHR10029">
    <property type="entry name" value="ACYLPHOSPHATASE"/>
    <property type="match status" value="1"/>
</dbReference>
<feature type="active site" evidence="5">
    <location>
        <position position="52"/>
    </location>
</feature>
<evidence type="ECO:0000256" key="7">
    <source>
        <dbReference type="SAM" id="MobiDB-lite"/>
    </source>
</evidence>
<evidence type="ECO:0000256" key="6">
    <source>
        <dbReference type="RuleBase" id="RU004168"/>
    </source>
</evidence>
<dbReference type="GO" id="GO:0003998">
    <property type="term" value="F:acylphosphatase activity"/>
    <property type="evidence" value="ECO:0007669"/>
    <property type="project" value="UniProtKB-EC"/>
</dbReference>
<dbReference type="OrthoDB" id="7961613at2759"/>